<feature type="domain" description="NACHT" evidence="3">
    <location>
        <begin position="103"/>
        <end position="256"/>
    </location>
</feature>
<sequence length="413" mass="46048">MVYKKLTRIPTMPFLESSGNVLIIGTTLIDVQGNQFIHYNEVTASDAGMTKLLEATAAEAFYNSAERFPPPRCHPATRQRILSHIKTWSRALKDESPLTASNRILFLCGPVGSGKTAIAQTLSEEYGENGVLAASFFFARGRDRRGGIGHFVATIAYQLSISIPIIRDLIGMIIARDPSVLRQSTDVQFQKLIVDPFKSAFCGVPIISSQHPFLIIIDGLDECDNDNHQEVILYYTSALIYKHCLPLAFLFTSRPNPLMQDCVQTNSFLKLNPPYTIFLASSVKDTFTFLESGFHEIRRTHEIMATVSEPWPSAEEIKKLLYKSSGHFIYASTVLKFVGDENANPTERLALVLSEESAPLAELDELYNQILSTASNRALLRRATLSPSRKTKLPAIPDHFQSGSNHVRQSHQD</sequence>
<dbReference type="EMBL" id="MU150336">
    <property type="protein sequence ID" value="KAF9458593.1"/>
    <property type="molecule type" value="Genomic_DNA"/>
</dbReference>
<evidence type="ECO:0000259" key="3">
    <source>
        <dbReference type="PROSITE" id="PS50837"/>
    </source>
</evidence>
<dbReference type="PANTHER" id="PTHR10039">
    <property type="entry name" value="AMELOGENIN"/>
    <property type="match status" value="1"/>
</dbReference>
<evidence type="ECO:0000313" key="5">
    <source>
        <dbReference type="Proteomes" id="UP000807353"/>
    </source>
</evidence>
<feature type="region of interest" description="Disordered" evidence="2">
    <location>
        <begin position="389"/>
        <end position="413"/>
    </location>
</feature>
<dbReference type="PROSITE" id="PS50837">
    <property type="entry name" value="NACHT"/>
    <property type="match status" value="1"/>
</dbReference>
<evidence type="ECO:0000256" key="2">
    <source>
        <dbReference type="SAM" id="MobiDB-lite"/>
    </source>
</evidence>
<dbReference type="OrthoDB" id="4760524at2759"/>
<accession>A0A9P5XXI8</accession>
<name>A0A9P5XXI8_9AGAR</name>
<keyword evidence="5" id="KW-1185">Reference proteome</keyword>
<protein>
    <recommendedName>
        <fullName evidence="3">NACHT domain-containing protein</fullName>
    </recommendedName>
</protein>
<dbReference type="InterPro" id="IPR027417">
    <property type="entry name" value="P-loop_NTPase"/>
</dbReference>
<comment type="caution">
    <text evidence="4">The sequence shown here is derived from an EMBL/GenBank/DDBJ whole genome shotgun (WGS) entry which is preliminary data.</text>
</comment>
<evidence type="ECO:0000313" key="4">
    <source>
        <dbReference type="EMBL" id="KAF9458593.1"/>
    </source>
</evidence>
<dbReference type="PANTHER" id="PTHR10039:SF17">
    <property type="entry name" value="FUNGAL STAND N-TERMINAL GOODBYE DOMAIN-CONTAINING PROTEIN-RELATED"/>
    <property type="match status" value="1"/>
</dbReference>
<reference evidence="4" key="1">
    <citation type="submission" date="2020-11" db="EMBL/GenBank/DDBJ databases">
        <authorList>
            <consortium name="DOE Joint Genome Institute"/>
            <person name="Ahrendt S."/>
            <person name="Riley R."/>
            <person name="Andreopoulos W."/>
            <person name="Labutti K."/>
            <person name="Pangilinan J."/>
            <person name="Ruiz-Duenas F.J."/>
            <person name="Barrasa J.M."/>
            <person name="Sanchez-Garcia M."/>
            <person name="Camarero S."/>
            <person name="Miyauchi S."/>
            <person name="Serrano A."/>
            <person name="Linde D."/>
            <person name="Babiker R."/>
            <person name="Drula E."/>
            <person name="Ayuso-Fernandez I."/>
            <person name="Pacheco R."/>
            <person name="Padilla G."/>
            <person name="Ferreira P."/>
            <person name="Barriuso J."/>
            <person name="Kellner H."/>
            <person name="Castanera R."/>
            <person name="Alfaro M."/>
            <person name="Ramirez L."/>
            <person name="Pisabarro A.G."/>
            <person name="Kuo A."/>
            <person name="Tritt A."/>
            <person name="Lipzen A."/>
            <person name="He G."/>
            <person name="Yan M."/>
            <person name="Ng V."/>
            <person name="Cullen D."/>
            <person name="Martin F."/>
            <person name="Rosso M.-N."/>
            <person name="Henrissat B."/>
            <person name="Hibbett D."/>
            <person name="Martinez A.T."/>
            <person name="Grigoriev I.V."/>
        </authorList>
    </citation>
    <scope>NUCLEOTIDE SEQUENCE</scope>
    <source>
        <strain evidence="4">CBS 247.69</strain>
    </source>
</reference>
<dbReference type="Pfam" id="PF24883">
    <property type="entry name" value="NPHP3_N"/>
    <property type="match status" value="1"/>
</dbReference>
<proteinExistence type="predicted"/>
<dbReference type="Proteomes" id="UP000807353">
    <property type="component" value="Unassembled WGS sequence"/>
</dbReference>
<evidence type="ECO:0000256" key="1">
    <source>
        <dbReference type="ARBA" id="ARBA00022737"/>
    </source>
</evidence>
<keyword evidence="1" id="KW-0677">Repeat</keyword>
<dbReference type="InterPro" id="IPR007111">
    <property type="entry name" value="NACHT_NTPase"/>
</dbReference>
<dbReference type="Gene3D" id="3.40.50.300">
    <property type="entry name" value="P-loop containing nucleotide triphosphate hydrolases"/>
    <property type="match status" value="1"/>
</dbReference>
<dbReference type="AlphaFoldDB" id="A0A9P5XXI8"/>
<dbReference type="SUPFAM" id="SSF52540">
    <property type="entry name" value="P-loop containing nucleoside triphosphate hydrolases"/>
    <property type="match status" value="1"/>
</dbReference>
<dbReference type="InterPro" id="IPR056884">
    <property type="entry name" value="NPHP3-like_N"/>
</dbReference>
<organism evidence="4 5">
    <name type="scientific">Collybia nuda</name>
    <dbReference type="NCBI Taxonomy" id="64659"/>
    <lineage>
        <taxon>Eukaryota</taxon>
        <taxon>Fungi</taxon>
        <taxon>Dikarya</taxon>
        <taxon>Basidiomycota</taxon>
        <taxon>Agaricomycotina</taxon>
        <taxon>Agaricomycetes</taxon>
        <taxon>Agaricomycetidae</taxon>
        <taxon>Agaricales</taxon>
        <taxon>Tricholomatineae</taxon>
        <taxon>Clitocybaceae</taxon>
        <taxon>Collybia</taxon>
    </lineage>
</organism>
<gene>
    <name evidence="4" type="ORF">BDZ94DRAFT_1331893</name>
</gene>